<dbReference type="Proteomes" id="UP000663880">
    <property type="component" value="Unassembled WGS sequence"/>
</dbReference>
<sequence length="78" mass="8937">MFLIENRSKDLLTDDVRCTHGSKLEEDRHVRYCGRARLYTAAARPTTAPPASKRLLYAARAARRNLQTPDRHTCALLR</sequence>
<accession>A0A821VE13</accession>
<comment type="caution">
    <text evidence="1">The sequence shown here is derived from an EMBL/GenBank/DDBJ whole genome shotgun (WGS) entry which is preliminary data.</text>
</comment>
<reference evidence="1" key="1">
    <citation type="submission" date="2021-02" db="EMBL/GenBank/DDBJ databases">
        <authorList>
            <person name="Steward A R."/>
        </authorList>
    </citation>
    <scope>NUCLEOTIDE SEQUENCE</scope>
</reference>
<name>A0A821VE13_9NEOP</name>
<keyword evidence="2" id="KW-1185">Reference proteome</keyword>
<evidence type="ECO:0000313" key="1">
    <source>
        <dbReference type="EMBL" id="CAF4905357.1"/>
    </source>
</evidence>
<dbReference type="EMBL" id="CAJOBZ010000041">
    <property type="protein sequence ID" value="CAF4905357.1"/>
    <property type="molecule type" value="Genomic_DNA"/>
</dbReference>
<gene>
    <name evidence="1" type="ORF">PMACD_LOCUS11654</name>
</gene>
<organism evidence="1 2">
    <name type="scientific">Pieris macdunnoughi</name>
    <dbReference type="NCBI Taxonomy" id="345717"/>
    <lineage>
        <taxon>Eukaryota</taxon>
        <taxon>Metazoa</taxon>
        <taxon>Ecdysozoa</taxon>
        <taxon>Arthropoda</taxon>
        <taxon>Hexapoda</taxon>
        <taxon>Insecta</taxon>
        <taxon>Pterygota</taxon>
        <taxon>Neoptera</taxon>
        <taxon>Endopterygota</taxon>
        <taxon>Lepidoptera</taxon>
        <taxon>Glossata</taxon>
        <taxon>Ditrysia</taxon>
        <taxon>Papilionoidea</taxon>
        <taxon>Pieridae</taxon>
        <taxon>Pierinae</taxon>
        <taxon>Pieris</taxon>
    </lineage>
</organism>
<proteinExistence type="predicted"/>
<protein>
    <submittedName>
        <fullName evidence="1">Uncharacterized protein</fullName>
    </submittedName>
</protein>
<dbReference type="AlphaFoldDB" id="A0A821VE13"/>
<evidence type="ECO:0000313" key="2">
    <source>
        <dbReference type="Proteomes" id="UP000663880"/>
    </source>
</evidence>